<organism evidence="3 4">
    <name type="scientific">Micromonas commoda (strain RCC299 / NOUM17 / CCMP2709)</name>
    <name type="common">Picoplanktonic green alga</name>
    <dbReference type="NCBI Taxonomy" id="296587"/>
    <lineage>
        <taxon>Eukaryota</taxon>
        <taxon>Viridiplantae</taxon>
        <taxon>Chlorophyta</taxon>
        <taxon>Mamiellophyceae</taxon>
        <taxon>Mamiellales</taxon>
        <taxon>Mamiellaceae</taxon>
        <taxon>Micromonas</taxon>
    </lineage>
</organism>
<dbReference type="KEGG" id="mis:MICPUN_60235"/>
<feature type="region of interest" description="Disordered" evidence="1">
    <location>
        <begin position="474"/>
        <end position="494"/>
    </location>
</feature>
<feature type="region of interest" description="Disordered" evidence="1">
    <location>
        <begin position="365"/>
        <end position="441"/>
    </location>
</feature>
<feature type="region of interest" description="Disordered" evidence="1">
    <location>
        <begin position="242"/>
        <end position="265"/>
    </location>
</feature>
<dbReference type="GO" id="GO:0005737">
    <property type="term" value="C:cytoplasm"/>
    <property type="evidence" value="ECO:0007669"/>
    <property type="project" value="TreeGrafter"/>
</dbReference>
<proteinExistence type="predicted"/>
<dbReference type="OrthoDB" id="272672at2759"/>
<gene>
    <name evidence="3" type="ORF">MICPUN_60235</name>
</gene>
<evidence type="ECO:0000313" key="4">
    <source>
        <dbReference type="Proteomes" id="UP000002009"/>
    </source>
</evidence>
<dbReference type="CDD" id="cd03112">
    <property type="entry name" value="CobW-like"/>
    <property type="match status" value="1"/>
</dbReference>
<feature type="domain" description="CobW/HypB/UreG nucleotide-binding" evidence="2">
    <location>
        <begin position="4"/>
        <end position="188"/>
    </location>
</feature>
<dbReference type="Gene3D" id="3.40.50.300">
    <property type="entry name" value="P-loop containing nucleotide triphosphate hydrolases"/>
    <property type="match status" value="1"/>
</dbReference>
<dbReference type="PANTHER" id="PTHR13748:SF46">
    <property type="entry name" value="ZINC CHAPERONE YEIR"/>
    <property type="match status" value="1"/>
</dbReference>
<dbReference type="Proteomes" id="UP000002009">
    <property type="component" value="Chromosome 7"/>
</dbReference>
<dbReference type="InterPro" id="IPR051316">
    <property type="entry name" value="Zinc-reg_GTPase_activator"/>
</dbReference>
<dbReference type="SUPFAM" id="SSF52540">
    <property type="entry name" value="P-loop containing nucleoside triphosphate hydrolases"/>
    <property type="match status" value="1"/>
</dbReference>
<evidence type="ECO:0000313" key="3">
    <source>
        <dbReference type="EMBL" id="ACO64935.1"/>
    </source>
</evidence>
<dbReference type="OMA" id="ECADAMC"/>
<dbReference type="EMBL" id="CP001328">
    <property type="protein sequence ID" value="ACO64935.1"/>
    <property type="molecule type" value="Genomic_DNA"/>
</dbReference>
<dbReference type="GeneID" id="8245318"/>
<dbReference type="Pfam" id="PF02492">
    <property type="entry name" value="cobW"/>
    <property type="match status" value="1"/>
</dbReference>
<dbReference type="InterPro" id="IPR027417">
    <property type="entry name" value="P-loop_NTPase"/>
</dbReference>
<dbReference type="RefSeq" id="XP_002503677.1">
    <property type="nucleotide sequence ID" value="XM_002503631.1"/>
</dbReference>
<evidence type="ECO:0000259" key="2">
    <source>
        <dbReference type="Pfam" id="PF02492"/>
    </source>
</evidence>
<accession>C1EAY0</accession>
<sequence length="494" mass="50781">MTIPVNIITGVLGVGKTTAIRHLISQRPANERWAIVVNEFGALGIDGAILDTAGGLSKGDGGGSSKGDGGIIVREVAGGCLCCAVAAPFTVAVTQLLRRAKPDRLIIEPSGMGHPGGLHDALQDEHLGKVLRIAATIALVDMTQVARGGALVESEAFRDQVQCADVVVGAKGDVATVADQCRFTDWAQTLYPPKLAVHVIARGELRLDVLNTPLDTSGGGSVVCKPTRTSSHAQLATRLAGTRLAATRPPANESDGADADESNGASPGYPVRVVGGTDAFATFGLLFHRDDVFLRSSLAAAFGSLAKAAPAVVRFKGVVRVGAKEWVAPRVDQAASGTVRLDPVAWRRDSRIEVIVDVGGRKVGFVDGEGTDGEDRGGGGEEATGEAGEEDQGEEADQGEEEDQGEEAAGIEEAAAGDGDGHLAGIEEEDEEGYGSDGRDALADAGVSADAAGPAAARRDWDAFTAAIVAAIKPNVQSPKKSPNAKRIPGLEDA</sequence>
<dbReference type="STRING" id="296587.C1EAY0"/>
<reference evidence="3 4" key="1">
    <citation type="journal article" date="2009" name="Science">
        <title>Green evolution and dynamic adaptations revealed by genomes of the marine picoeukaryotes Micromonas.</title>
        <authorList>
            <person name="Worden A.Z."/>
            <person name="Lee J.H."/>
            <person name="Mock T."/>
            <person name="Rouze P."/>
            <person name="Simmons M.P."/>
            <person name="Aerts A.L."/>
            <person name="Allen A.E."/>
            <person name="Cuvelier M.L."/>
            <person name="Derelle E."/>
            <person name="Everett M.V."/>
            <person name="Foulon E."/>
            <person name="Grimwood J."/>
            <person name="Gundlach H."/>
            <person name="Henrissat B."/>
            <person name="Napoli C."/>
            <person name="McDonald S.M."/>
            <person name="Parker M.S."/>
            <person name="Rombauts S."/>
            <person name="Salamov A."/>
            <person name="Von Dassow P."/>
            <person name="Badger J.H."/>
            <person name="Coutinho P.M."/>
            <person name="Demir E."/>
            <person name="Dubchak I."/>
            <person name="Gentemann C."/>
            <person name="Eikrem W."/>
            <person name="Gready J.E."/>
            <person name="John U."/>
            <person name="Lanier W."/>
            <person name="Lindquist E.A."/>
            <person name="Lucas S."/>
            <person name="Mayer K.F."/>
            <person name="Moreau H."/>
            <person name="Not F."/>
            <person name="Otillar R."/>
            <person name="Panaud O."/>
            <person name="Pangilinan J."/>
            <person name="Paulsen I."/>
            <person name="Piegu B."/>
            <person name="Poliakov A."/>
            <person name="Robbens S."/>
            <person name="Schmutz J."/>
            <person name="Toulza E."/>
            <person name="Wyss T."/>
            <person name="Zelensky A."/>
            <person name="Zhou K."/>
            <person name="Armbrust E.V."/>
            <person name="Bhattacharya D."/>
            <person name="Goodenough U.W."/>
            <person name="Van de Peer Y."/>
            <person name="Grigoriev I.V."/>
        </authorList>
    </citation>
    <scope>NUCLEOTIDE SEQUENCE [LARGE SCALE GENOMIC DNA]</scope>
    <source>
        <strain evidence="4">RCC299 / NOUM17</strain>
    </source>
</reference>
<evidence type="ECO:0000256" key="1">
    <source>
        <dbReference type="SAM" id="MobiDB-lite"/>
    </source>
</evidence>
<dbReference type="InParanoid" id="C1EAY0"/>
<feature type="compositionally biased region" description="Acidic residues" evidence="1">
    <location>
        <begin position="383"/>
        <end position="410"/>
    </location>
</feature>
<keyword evidence="4" id="KW-1185">Reference proteome</keyword>
<dbReference type="eggNOG" id="KOG2743">
    <property type="taxonomic scope" value="Eukaryota"/>
</dbReference>
<dbReference type="PANTHER" id="PTHR13748">
    <property type="entry name" value="COBW-RELATED"/>
    <property type="match status" value="1"/>
</dbReference>
<dbReference type="InterPro" id="IPR003495">
    <property type="entry name" value="CobW/HypB/UreG_nucleotide-bd"/>
</dbReference>
<protein>
    <recommendedName>
        <fullName evidence="2">CobW/HypB/UreG nucleotide-binding domain-containing protein</fullName>
    </recommendedName>
</protein>
<name>C1EAY0_MICCC</name>
<dbReference type="AlphaFoldDB" id="C1EAY0"/>